<dbReference type="EMBL" id="CP096115">
    <property type="protein sequence ID" value="UUX92310.1"/>
    <property type="molecule type" value="Genomic_DNA"/>
</dbReference>
<sequence length="131" mass="15257">MQLMKRVQVIADGYVQRVGYRDFVQKETFCRDITGYVKNLDDGKVEIVAEGSEEELQAFVSRINITKYPINVTECNVSWQEAKEEFKKFEIKRGDREEETFERLDYAGKIKEIRKELVSIKDALARAGIKV</sequence>
<dbReference type="InterPro" id="IPR017968">
    <property type="entry name" value="Acylphosphatase_CS"/>
</dbReference>
<dbReference type="PANTHER" id="PTHR47268">
    <property type="entry name" value="ACYLPHOSPHATASE"/>
    <property type="match status" value="1"/>
</dbReference>
<feature type="active site" evidence="1">
    <location>
        <position position="39"/>
    </location>
</feature>
<dbReference type="EC" id="3.6.1.7" evidence="1"/>
<evidence type="ECO:0000313" key="4">
    <source>
        <dbReference type="EMBL" id="UUX92310.1"/>
    </source>
</evidence>
<dbReference type="Proteomes" id="UP001060368">
    <property type="component" value="Chromosome"/>
</dbReference>
<dbReference type="PROSITE" id="PS00151">
    <property type="entry name" value="ACYLPHOSPHATASE_2"/>
    <property type="match status" value="1"/>
</dbReference>
<name>A0A9E7TK38_9EURY</name>
<evidence type="ECO:0000259" key="3">
    <source>
        <dbReference type="PROSITE" id="PS51160"/>
    </source>
</evidence>
<dbReference type="GO" id="GO:0003998">
    <property type="term" value="F:acylphosphatase activity"/>
    <property type="evidence" value="ECO:0007669"/>
    <property type="project" value="UniProtKB-EC"/>
</dbReference>
<comment type="catalytic activity">
    <reaction evidence="1">
        <text>an acyl phosphate + H2O = a carboxylate + phosphate + H(+)</text>
        <dbReference type="Rhea" id="RHEA:14965"/>
        <dbReference type="ChEBI" id="CHEBI:15377"/>
        <dbReference type="ChEBI" id="CHEBI:15378"/>
        <dbReference type="ChEBI" id="CHEBI:29067"/>
        <dbReference type="ChEBI" id="CHEBI:43474"/>
        <dbReference type="ChEBI" id="CHEBI:59918"/>
        <dbReference type="EC" id="3.6.1.7"/>
    </reaction>
</comment>
<comment type="similarity">
    <text evidence="2">Belongs to the acylphosphatase family.</text>
</comment>
<dbReference type="Pfam" id="PF00708">
    <property type="entry name" value="Acylphosphatase"/>
    <property type="match status" value="1"/>
</dbReference>
<feature type="domain" description="Acylphosphatase-like" evidence="3">
    <location>
        <begin position="6"/>
        <end position="93"/>
    </location>
</feature>
<dbReference type="KEGG" id="mend:L6E24_13370"/>
<keyword evidence="5" id="KW-1185">Reference proteome</keyword>
<dbReference type="InterPro" id="IPR001792">
    <property type="entry name" value="Acylphosphatase-like_dom"/>
</dbReference>
<dbReference type="AlphaFoldDB" id="A0A9E7TK38"/>
<dbReference type="InterPro" id="IPR020456">
    <property type="entry name" value="Acylphosphatase"/>
</dbReference>
<reference evidence="4" key="1">
    <citation type="submission" date="2022-04" db="EMBL/GenBank/DDBJ databases">
        <title>Complete genome of Methanoplanus endosymbiosus DSM 3599.</title>
        <authorList>
            <person name="Chen S.-C."/>
            <person name="You Y.-T."/>
            <person name="Zhou Y.-Z."/>
            <person name="Lai M.-C."/>
        </authorList>
    </citation>
    <scope>NUCLEOTIDE SEQUENCE</scope>
    <source>
        <strain evidence="4">DSM 3599</strain>
    </source>
</reference>
<protein>
    <recommendedName>
        <fullName evidence="1">acylphosphatase</fullName>
        <ecNumber evidence="1">3.6.1.7</ecNumber>
    </recommendedName>
</protein>
<dbReference type="PROSITE" id="PS51160">
    <property type="entry name" value="ACYLPHOSPHATASE_3"/>
    <property type="match status" value="1"/>
</dbReference>
<evidence type="ECO:0000313" key="5">
    <source>
        <dbReference type="Proteomes" id="UP001060368"/>
    </source>
</evidence>
<dbReference type="SUPFAM" id="SSF54975">
    <property type="entry name" value="Acylphosphatase/BLUF domain-like"/>
    <property type="match status" value="1"/>
</dbReference>
<dbReference type="InterPro" id="IPR036046">
    <property type="entry name" value="Acylphosphatase-like_dom_sf"/>
</dbReference>
<evidence type="ECO:0000256" key="1">
    <source>
        <dbReference type="PROSITE-ProRule" id="PRU00520"/>
    </source>
</evidence>
<dbReference type="GeneID" id="74308712"/>
<keyword evidence="1" id="KW-0378">Hydrolase</keyword>
<dbReference type="PANTHER" id="PTHR47268:SF4">
    <property type="entry name" value="ACYLPHOSPHATASE"/>
    <property type="match status" value="1"/>
</dbReference>
<proteinExistence type="inferred from homology"/>
<evidence type="ECO:0000256" key="2">
    <source>
        <dbReference type="RuleBase" id="RU004168"/>
    </source>
</evidence>
<dbReference type="RefSeq" id="WP_257742460.1">
    <property type="nucleotide sequence ID" value="NZ_CP096115.1"/>
</dbReference>
<organism evidence="4 5">
    <name type="scientific">Methanoplanus endosymbiosus</name>
    <dbReference type="NCBI Taxonomy" id="33865"/>
    <lineage>
        <taxon>Archaea</taxon>
        <taxon>Methanobacteriati</taxon>
        <taxon>Methanobacteriota</taxon>
        <taxon>Stenosarchaea group</taxon>
        <taxon>Methanomicrobia</taxon>
        <taxon>Methanomicrobiales</taxon>
        <taxon>Methanomicrobiaceae</taxon>
        <taxon>Methanoplanus</taxon>
    </lineage>
</organism>
<gene>
    <name evidence="4" type="ORF">L6E24_13370</name>
</gene>
<feature type="active site" evidence="1">
    <location>
        <position position="21"/>
    </location>
</feature>
<accession>A0A9E7TK38</accession>
<dbReference type="Gene3D" id="3.30.70.100">
    <property type="match status" value="1"/>
</dbReference>